<dbReference type="Gene3D" id="3.40.50.300">
    <property type="entry name" value="P-loop containing nucleotide triphosphate hydrolases"/>
    <property type="match status" value="1"/>
</dbReference>
<dbReference type="AlphaFoldDB" id="X0Y9W3"/>
<dbReference type="EMBL" id="BARS01056757">
    <property type="protein sequence ID" value="GAG45503.1"/>
    <property type="molecule type" value="Genomic_DNA"/>
</dbReference>
<feature type="non-terminal residue" evidence="1">
    <location>
        <position position="1"/>
    </location>
</feature>
<proteinExistence type="predicted"/>
<protein>
    <recommendedName>
        <fullName evidence="2">DNA2/NAM7 helicase helicase domain-containing protein</fullName>
    </recommendedName>
</protein>
<comment type="caution">
    <text evidence="1">The sequence shown here is derived from an EMBL/GenBank/DDBJ whole genome shotgun (WGS) entry which is preliminary data.</text>
</comment>
<organism evidence="1">
    <name type="scientific">marine sediment metagenome</name>
    <dbReference type="NCBI Taxonomy" id="412755"/>
    <lineage>
        <taxon>unclassified sequences</taxon>
        <taxon>metagenomes</taxon>
        <taxon>ecological metagenomes</taxon>
    </lineage>
</organism>
<gene>
    <name evidence="1" type="ORF">S01H1_83476</name>
</gene>
<feature type="non-terminal residue" evidence="1">
    <location>
        <position position="165"/>
    </location>
</feature>
<evidence type="ECO:0000313" key="1">
    <source>
        <dbReference type="EMBL" id="GAG45503.1"/>
    </source>
</evidence>
<accession>X0Y9W3</accession>
<name>X0Y9W3_9ZZZZ</name>
<dbReference type="SUPFAM" id="SSF52540">
    <property type="entry name" value="P-loop containing nucleoside triphosphate hydrolases"/>
    <property type="match status" value="1"/>
</dbReference>
<evidence type="ECO:0008006" key="2">
    <source>
        <dbReference type="Google" id="ProtNLM"/>
    </source>
</evidence>
<dbReference type="InterPro" id="IPR027417">
    <property type="entry name" value="P-loop_NTPase"/>
</dbReference>
<sequence length="165" mass="17675">IQLLKDKKKVAVTANSHKAILNVLHAVHDAMREAGEEFTLIKVGGKDDDALIESGEIKYVPQSNGAVDALDSESVVMGGTAWVFSRPELQGEFDYLFIDEAGQFSLANVVATGLSAENLVLIGDQMQLSQPILGTHPGESGKSALEYLLGEHATIPPDMGIFLNK</sequence>
<reference evidence="1" key="1">
    <citation type="journal article" date="2014" name="Front. Microbiol.">
        <title>High frequency of phylogenetically diverse reductive dehalogenase-homologous genes in deep subseafloor sedimentary metagenomes.</title>
        <authorList>
            <person name="Kawai M."/>
            <person name="Futagami T."/>
            <person name="Toyoda A."/>
            <person name="Takaki Y."/>
            <person name="Nishi S."/>
            <person name="Hori S."/>
            <person name="Arai W."/>
            <person name="Tsubouchi T."/>
            <person name="Morono Y."/>
            <person name="Uchiyama I."/>
            <person name="Ito T."/>
            <person name="Fujiyama A."/>
            <person name="Inagaki F."/>
            <person name="Takami H."/>
        </authorList>
    </citation>
    <scope>NUCLEOTIDE SEQUENCE</scope>
    <source>
        <strain evidence="1">Expedition CK06-06</strain>
    </source>
</reference>